<dbReference type="Gene3D" id="3.65.10.10">
    <property type="entry name" value="Enolpyruvate transferase domain"/>
    <property type="match status" value="1"/>
</dbReference>
<feature type="non-terminal residue" evidence="1">
    <location>
        <position position="46"/>
    </location>
</feature>
<evidence type="ECO:0008006" key="2">
    <source>
        <dbReference type="Google" id="ProtNLM"/>
    </source>
</evidence>
<dbReference type="InterPro" id="IPR036968">
    <property type="entry name" value="Enolpyruvate_Tfrase_sf"/>
</dbReference>
<dbReference type="InterPro" id="IPR013792">
    <property type="entry name" value="RNA3'P_cycl/enolpyr_Trfase_a/b"/>
</dbReference>
<gene>
    <name evidence="1" type="ORF">METZ01_LOCUS464190</name>
</gene>
<reference evidence="1" key="1">
    <citation type="submission" date="2018-05" db="EMBL/GenBank/DDBJ databases">
        <authorList>
            <person name="Lanie J.A."/>
            <person name="Ng W.-L."/>
            <person name="Kazmierczak K.M."/>
            <person name="Andrzejewski T.M."/>
            <person name="Davidsen T.M."/>
            <person name="Wayne K.J."/>
            <person name="Tettelin H."/>
            <person name="Glass J.I."/>
            <person name="Rusch D."/>
            <person name="Podicherti R."/>
            <person name="Tsui H.-C.T."/>
            <person name="Winkler M.E."/>
        </authorList>
    </citation>
    <scope>NUCLEOTIDE SEQUENCE</scope>
</reference>
<proteinExistence type="predicted"/>
<organism evidence="1">
    <name type="scientific">marine metagenome</name>
    <dbReference type="NCBI Taxonomy" id="408172"/>
    <lineage>
        <taxon>unclassified sequences</taxon>
        <taxon>metagenomes</taxon>
        <taxon>ecological metagenomes</taxon>
    </lineage>
</organism>
<protein>
    <recommendedName>
        <fullName evidence="2">Enolpyruvate transferase domain-containing protein</fullName>
    </recommendedName>
</protein>
<accession>A0A383ATS3</accession>
<dbReference type="AlphaFoldDB" id="A0A383ATS3"/>
<name>A0A383ATS3_9ZZZZ</name>
<dbReference type="SUPFAM" id="SSF55205">
    <property type="entry name" value="EPT/RTPC-like"/>
    <property type="match status" value="1"/>
</dbReference>
<sequence length="46" mass="4702">VSEAYLITGSSELKGTVQVAGSKNAALYAVVASLLTSDEVVLHNVP</sequence>
<evidence type="ECO:0000313" key="1">
    <source>
        <dbReference type="EMBL" id="SVE11336.1"/>
    </source>
</evidence>
<dbReference type="EMBL" id="UINC01194977">
    <property type="protein sequence ID" value="SVE11336.1"/>
    <property type="molecule type" value="Genomic_DNA"/>
</dbReference>
<dbReference type="GO" id="GO:0016765">
    <property type="term" value="F:transferase activity, transferring alkyl or aryl (other than methyl) groups"/>
    <property type="evidence" value="ECO:0007669"/>
    <property type="project" value="InterPro"/>
</dbReference>
<feature type="non-terminal residue" evidence="1">
    <location>
        <position position="1"/>
    </location>
</feature>